<feature type="transmembrane region" description="Helical" evidence="6">
    <location>
        <begin position="12"/>
        <end position="29"/>
    </location>
</feature>
<evidence type="ECO:0000256" key="4">
    <source>
        <dbReference type="ARBA" id="ARBA00022989"/>
    </source>
</evidence>
<protein>
    <recommendedName>
        <fullName evidence="9">Flippase-like domain-containing protein</fullName>
    </recommendedName>
</protein>
<keyword evidence="8" id="KW-1185">Reference proteome</keyword>
<evidence type="ECO:0000256" key="3">
    <source>
        <dbReference type="ARBA" id="ARBA00022692"/>
    </source>
</evidence>
<gene>
    <name evidence="7" type="ORF">DIT68_15415</name>
</gene>
<keyword evidence="3 6" id="KW-0812">Transmembrane</keyword>
<dbReference type="Proteomes" id="UP000245370">
    <property type="component" value="Unassembled WGS sequence"/>
</dbReference>
<feature type="transmembrane region" description="Helical" evidence="6">
    <location>
        <begin position="225"/>
        <end position="248"/>
    </location>
</feature>
<dbReference type="AlphaFoldDB" id="A0A2U2X0L7"/>
<dbReference type="Pfam" id="PF03706">
    <property type="entry name" value="LPG_synthase_TM"/>
    <property type="match status" value="1"/>
</dbReference>
<evidence type="ECO:0000256" key="2">
    <source>
        <dbReference type="ARBA" id="ARBA00022475"/>
    </source>
</evidence>
<organism evidence="7 8">
    <name type="scientific">Brumimicrobium oceani</name>
    <dbReference type="NCBI Taxonomy" id="2100725"/>
    <lineage>
        <taxon>Bacteria</taxon>
        <taxon>Pseudomonadati</taxon>
        <taxon>Bacteroidota</taxon>
        <taxon>Flavobacteriia</taxon>
        <taxon>Flavobacteriales</taxon>
        <taxon>Crocinitomicaceae</taxon>
        <taxon>Brumimicrobium</taxon>
    </lineage>
</organism>
<evidence type="ECO:0000313" key="7">
    <source>
        <dbReference type="EMBL" id="PWH81322.1"/>
    </source>
</evidence>
<evidence type="ECO:0000256" key="1">
    <source>
        <dbReference type="ARBA" id="ARBA00004651"/>
    </source>
</evidence>
<comment type="caution">
    <text evidence="7">The sequence shown here is derived from an EMBL/GenBank/DDBJ whole genome shotgun (WGS) entry which is preliminary data.</text>
</comment>
<dbReference type="OrthoDB" id="1121314at2"/>
<dbReference type="GO" id="GO:0005886">
    <property type="term" value="C:plasma membrane"/>
    <property type="evidence" value="ECO:0007669"/>
    <property type="project" value="UniProtKB-SubCell"/>
</dbReference>
<sequence>MIKNIKVQKTLVWSLKLLLFIGVLLFFAFQIKSVEFSQFYALNFVHPISLVFVFVLLPVNWGLELLKWRRILQVNDIRFNLKKLLISLFSGIATGLITPNRIGNFIGRMVFFKGKVRGQIILGTLFSNYAQFVVTIFFGLLSFLFFDKLFFDRLGSSPLGFMIIFSSTVISFYFLLPYLPFQKVKFLRRRLNVIRQFQLKARQLNFSLLILSAIRYLIFSTQFALVLMAFGVTPSLLLYGGIFMVYLLSTLTPSLLFGKIIIRETVALFVLSFIIENEAVILVSSLVLWFINIGIPSLFGLFFILRRKLYGNS</sequence>
<evidence type="ECO:0000256" key="5">
    <source>
        <dbReference type="ARBA" id="ARBA00023136"/>
    </source>
</evidence>
<reference evidence="7 8" key="2">
    <citation type="submission" date="2018-05" db="EMBL/GenBank/DDBJ databases">
        <authorList>
            <person name="Lanie J.A."/>
            <person name="Ng W.-L."/>
            <person name="Kazmierczak K.M."/>
            <person name="Andrzejewski T.M."/>
            <person name="Davidsen T.M."/>
            <person name="Wayne K.J."/>
            <person name="Tettelin H."/>
            <person name="Glass J.I."/>
            <person name="Rusch D."/>
            <person name="Podicherti R."/>
            <person name="Tsui H.-C.T."/>
            <person name="Winkler M.E."/>
        </authorList>
    </citation>
    <scope>NUCLEOTIDE SEQUENCE [LARGE SCALE GENOMIC DNA]</scope>
    <source>
        <strain evidence="7 8">C305</strain>
    </source>
</reference>
<evidence type="ECO:0008006" key="9">
    <source>
        <dbReference type="Google" id="ProtNLM"/>
    </source>
</evidence>
<reference evidence="7 8" key="1">
    <citation type="submission" date="2018-05" db="EMBL/GenBank/DDBJ databases">
        <title>Brumimicrobium oceani sp. nov., isolated from coastal sediment.</title>
        <authorList>
            <person name="Kou Y."/>
        </authorList>
    </citation>
    <scope>NUCLEOTIDE SEQUENCE [LARGE SCALE GENOMIC DNA]</scope>
    <source>
        <strain evidence="7 8">C305</strain>
    </source>
</reference>
<feature type="transmembrane region" description="Helical" evidence="6">
    <location>
        <begin position="281"/>
        <end position="305"/>
    </location>
</feature>
<keyword evidence="4 6" id="KW-1133">Transmembrane helix</keyword>
<keyword evidence="2" id="KW-1003">Cell membrane</keyword>
<dbReference type="RefSeq" id="WP_109360722.1">
    <property type="nucleotide sequence ID" value="NZ_QFRJ01000019.1"/>
</dbReference>
<keyword evidence="5 6" id="KW-0472">Membrane</keyword>
<feature type="transmembrane region" description="Helical" evidence="6">
    <location>
        <begin position="41"/>
        <end position="61"/>
    </location>
</feature>
<name>A0A2U2X0L7_9FLAO</name>
<dbReference type="InterPro" id="IPR022791">
    <property type="entry name" value="L-PG_synthase/AglD"/>
</dbReference>
<feature type="transmembrane region" description="Helical" evidence="6">
    <location>
        <begin position="120"/>
        <end position="146"/>
    </location>
</feature>
<dbReference type="EMBL" id="QFRJ01000019">
    <property type="protein sequence ID" value="PWH81322.1"/>
    <property type="molecule type" value="Genomic_DNA"/>
</dbReference>
<accession>A0A2U2X0L7</accession>
<comment type="subcellular location">
    <subcellularLocation>
        <location evidence="1">Cell membrane</location>
        <topology evidence="1">Multi-pass membrane protein</topology>
    </subcellularLocation>
</comment>
<feature type="transmembrane region" description="Helical" evidence="6">
    <location>
        <begin position="158"/>
        <end position="181"/>
    </location>
</feature>
<feature type="transmembrane region" description="Helical" evidence="6">
    <location>
        <begin position="202"/>
        <end position="219"/>
    </location>
</feature>
<proteinExistence type="predicted"/>
<evidence type="ECO:0000313" key="8">
    <source>
        <dbReference type="Proteomes" id="UP000245370"/>
    </source>
</evidence>
<evidence type="ECO:0000256" key="6">
    <source>
        <dbReference type="SAM" id="Phobius"/>
    </source>
</evidence>